<proteinExistence type="predicted"/>
<evidence type="ECO:0000313" key="1">
    <source>
        <dbReference type="EMBL" id="KAK0467536.1"/>
    </source>
</evidence>
<evidence type="ECO:0000313" key="2">
    <source>
        <dbReference type="Proteomes" id="UP001175227"/>
    </source>
</evidence>
<dbReference type="EMBL" id="JAUEPR010000075">
    <property type="protein sequence ID" value="KAK0467536.1"/>
    <property type="molecule type" value="Genomic_DNA"/>
</dbReference>
<protein>
    <submittedName>
        <fullName evidence="1">Uncharacterized protein</fullName>
    </submittedName>
</protein>
<sequence>MDLSTRLSLELLQKVFNAIYLIAKSLSSPLIIPTVFGLSGKLPAPGEVRPCAMSF</sequence>
<dbReference type="Proteomes" id="UP001175227">
    <property type="component" value="Unassembled WGS sequence"/>
</dbReference>
<organism evidence="1 2">
    <name type="scientific">Armillaria novae-zelandiae</name>
    <dbReference type="NCBI Taxonomy" id="153914"/>
    <lineage>
        <taxon>Eukaryota</taxon>
        <taxon>Fungi</taxon>
        <taxon>Dikarya</taxon>
        <taxon>Basidiomycota</taxon>
        <taxon>Agaricomycotina</taxon>
        <taxon>Agaricomycetes</taxon>
        <taxon>Agaricomycetidae</taxon>
        <taxon>Agaricales</taxon>
        <taxon>Marasmiineae</taxon>
        <taxon>Physalacriaceae</taxon>
        <taxon>Armillaria</taxon>
    </lineage>
</organism>
<gene>
    <name evidence="1" type="ORF">IW261DRAFT_1612998</name>
</gene>
<keyword evidence="2" id="KW-1185">Reference proteome</keyword>
<accession>A0AA39NKX2</accession>
<dbReference type="AlphaFoldDB" id="A0AA39NKX2"/>
<comment type="caution">
    <text evidence="1">The sequence shown here is derived from an EMBL/GenBank/DDBJ whole genome shotgun (WGS) entry which is preliminary data.</text>
</comment>
<name>A0AA39NKX2_9AGAR</name>
<reference evidence="1" key="1">
    <citation type="submission" date="2023-06" db="EMBL/GenBank/DDBJ databases">
        <authorList>
            <consortium name="Lawrence Berkeley National Laboratory"/>
            <person name="Ahrendt S."/>
            <person name="Sahu N."/>
            <person name="Indic B."/>
            <person name="Wong-Bajracharya J."/>
            <person name="Merenyi Z."/>
            <person name="Ke H.-M."/>
            <person name="Monk M."/>
            <person name="Kocsube S."/>
            <person name="Drula E."/>
            <person name="Lipzen A."/>
            <person name="Balint B."/>
            <person name="Henrissat B."/>
            <person name="Andreopoulos B."/>
            <person name="Martin F.M."/>
            <person name="Harder C.B."/>
            <person name="Rigling D."/>
            <person name="Ford K.L."/>
            <person name="Foster G.D."/>
            <person name="Pangilinan J."/>
            <person name="Papanicolaou A."/>
            <person name="Barry K."/>
            <person name="LaButti K."/>
            <person name="Viragh M."/>
            <person name="Koriabine M."/>
            <person name="Yan M."/>
            <person name="Riley R."/>
            <person name="Champramary S."/>
            <person name="Plett K.L."/>
            <person name="Tsai I.J."/>
            <person name="Slot J."/>
            <person name="Sipos G."/>
            <person name="Plett J."/>
            <person name="Nagy L.G."/>
            <person name="Grigoriev I.V."/>
        </authorList>
    </citation>
    <scope>NUCLEOTIDE SEQUENCE</scope>
    <source>
        <strain evidence="1">ICMP 16352</strain>
    </source>
</reference>